<evidence type="ECO:0000313" key="1">
    <source>
        <dbReference type="EMBL" id="KAF2122221.1"/>
    </source>
</evidence>
<dbReference type="AlphaFoldDB" id="A0A6A5ZVE8"/>
<name>A0A6A5ZVE8_9PLEO</name>
<evidence type="ECO:0000313" key="2">
    <source>
        <dbReference type="Proteomes" id="UP000799770"/>
    </source>
</evidence>
<dbReference type="Proteomes" id="UP000799770">
    <property type="component" value="Unassembled WGS sequence"/>
</dbReference>
<protein>
    <submittedName>
        <fullName evidence="1">Uncharacterized protein</fullName>
    </submittedName>
</protein>
<proteinExistence type="predicted"/>
<dbReference type="EMBL" id="ML977311">
    <property type="protein sequence ID" value="KAF2122221.1"/>
    <property type="molecule type" value="Genomic_DNA"/>
</dbReference>
<reference evidence="1" key="1">
    <citation type="journal article" date="2020" name="Stud. Mycol.">
        <title>101 Dothideomycetes genomes: a test case for predicting lifestyles and emergence of pathogens.</title>
        <authorList>
            <person name="Haridas S."/>
            <person name="Albert R."/>
            <person name="Binder M."/>
            <person name="Bloem J."/>
            <person name="Labutti K."/>
            <person name="Salamov A."/>
            <person name="Andreopoulos B."/>
            <person name="Baker S."/>
            <person name="Barry K."/>
            <person name="Bills G."/>
            <person name="Bluhm B."/>
            <person name="Cannon C."/>
            <person name="Castanera R."/>
            <person name="Culley D."/>
            <person name="Daum C."/>
            <person name="Ezra D."/>
            <person name="Gonzalez J."/>
            <person name="Henrissat B."/>
            <person name="Kuo A."/>
            <person name="Liang C."/>
            <person name="Lipzen A."/>
            <person name="Lutzoni F."/>
            <person name="Magnuson J."/>
            <person name="Mondo S."/>
            <person name="Nolan M."/>
            <person name="Ohm R."/>
            <person name="Pangilinan J."/>
            <person name="Park H.-J."/>
            <person name="Ramirez L."/>
            <person name="Alfaro M."/>
            <person name="Sun H."/>
            <person name="Tritt A."/>
            <person name="Yoshinaga Y."/>
            <person name="Zwiers L.-H."/>
            <person name="Turgeon B."/>
            <person name="Goodwin S."/>
            <person name="Spatafora J."/>
            <person name="Crous P."/>
            <person name="Grigoriev I."/>
        </authorList>
    </citation>
    <scope>NUCLEOTIDE SEQUENCE</scope>
    <source>
        <strain evidence="1">CBS 627.86</strain>
    </source>
</reference>
<gene>
    <name evidence="1" type="ORF">BDV96DRAFT_682203</name>
</gene>
<accession>A0A6A5ZVE8</accession>
<keyword evidence="2" id="KW-1185">Reference proteome</keyword>
<sequence>MSTVELDNGEVLVRHGTGQLAISIYQLPRVEDNANEKHQRIHAVRIPHSGGFREIGLSRILSARTLYKAEEATKFNLSDGDRADASNYLFVMAGCKMYTFAGIGQKIFVWSSKVERWIWGKKRSRIVEYLKYRIAFKFRETDSDFLQDTTVHIVSRRRGGGSGSLPKPILSEQERMRSLMSVGPGGLIEQKITKDEAPGSWELESFRTLKFHIVDSEQFESQTGLALNCEDNPTGFHWSSWIRSSHINLHPEFLDTRLLSLAKLYQDASPPPSRIGYEVQGSGPSKAGRLRGKRRDCASRSSSASVEASFNTPAQIKEVPWWYKVFHKFRADSRKTVGILPAPHQEDA</sequence>
<organism evidence="1 2">
    <name type="scientific">Lophiotrema nucula</name>
    <dbReference type="NCBI Taxonomy" id="690887"/>
    <lineage>
        <taxon>Eukaryota</taxon>
        <taxon>Fungi</taxon>
        <taxon>Dikarya</taxon>
        <taxon>Ascomycota</taxon>
        <taxon>Pezizomycotina</taxon>
        <taxon>Dothideomycetes</taxon>
        <taxon>Pleosporomycetidae</taxon>
        <taxon>Pleosporales</taxon>
        <taxon>Lophiotremataceae</taxon>
        <taxon>Lophiotrema</taxon>
    </lineage>
</organism>